<feature type="transmembrane region" description="Helical" evidence="2">
    <location>
        <begin position="193"/>
        <end position="215"/>
    </location>
</feature>
<feature type="compositionally biased region" description="Basic and acidic residues" evidence="1">
    <location>
        <begin position="29"/>
        <end position="44"/>
    </location>
</feature>
<dbReference type="RefSeq" id="XP_004829541.1">
    <property type="nucleotide sequence ID" value="XM_004829484.1"/>
</dbReference>
<keyword evidence="4" id="KW-1185">Reference proteome</keyword>
<keyword evidence="2" id="KW-0472">Membrane</keyword>
<accession>L0AWG2</accession>
<dbReference type="eggNOG" id="ENOG502T4JM">
    <property type="taxonomic scope" value="Eukaryota"/>
</dbReference>
<proteinExistence type="predicted"/>
<evidence type="ECO:0000313" key="4">
    <source>
        <dbReference type="Proteomes" id="UP000031512"/>
    </source>
</evidence>
<protein>
    <submittedName>
        <fullName evidence="3">Uncharacterized protein</fullName>
    </submittedName>
</protein>
<feature type="transmembrane region" description="Helical" evidence="2">
    <location>
        <begin position="122"/>
        <end position="142"/>
    </location>
</feature>
<feature type="transmembrane region" description="Helical" evidence="2">
    <location>
        <begin position="335"/>
        <end position="359"/>
    </location>
</feature>
<dbReference type="Proteomes" id="UP000031512">
    <property type="component" value="Chromosome 1"/>
</dbReference>
<organism evidence="3 4">
    <name type="scientific">Theileria equi strain WA</name>
    <dbReference type="NCBI Taxonomy" id="1537102"/>
    <lineage>
        <taxon>Eukaryota</taxon>
        <taxon>Sar</taxon>
        <taxon>Alveolata</taxon>
        <taxon>Apicomplexa</taxon>
        <taxon>Aconoidasida</taxon>
        <taxon>Piroplasmida</taxon>
        <taxon>Theileriidae</taxon>
        <taxon>Theileria</taxon>
    </lineage>
</organism>
<keyword evidence="2" id="KW-1133">Transmembrane helix</keyword>
<keyword evidence="2" id="KW-0812">Transmembrane</keyword>
<dbReference type="VEuPathDB" id="PiroplasmaDB:BEWA_027240"/>
<dbReference type="AlphaFoldDB" id="L0AWG2"/>
<dbReference type="GeneID" id="15806197"/>
<gene>
    <name evidence="3" type="ORF">BEWA_027240</name>
</gene>
<dbReference type="OrthoDB" id="361812at2759"/>
<feature type="transmembrane region" description="Helical" evidence="2">
    <location>
        <begin position="227"/>
        <end position="247"/>
    </location>
</feature>
<evidence type="ECO:0000313" key="3">
    <source>
        <dbReference type="EMBL" id="AFZ79875.1"/>
    </source>
</evidence>
<evidence type="ECO:0000256" key="2">
    <source>
        <dbReference type="SAM" id="Phobius"/>
    </source>
</evidence>
<evidence type="ECO:0000256" key="1">
    <source>
        <dbReference type="SAM" id="MobiDB-lite"/>
    </source>
</evidence>
<dbReference type="KEGG" id="beq:BEWA_027240"/>
<reference evidence="3 4" key="1">
    <citation type="journal article" date="2012" name="BMC Genomics">
        <title>Comparative genomic analysis and phylogenetic position of Theileria equi.</title>
        <authorList>
            <person name="Kappmeyer L.S."/>
            <person name="Thiagarajan M."/>
            <person name="Herndon D.R."/>
            <person name="Ramsay J.D."/>
            <person name="Caler E."/>
            <person name="Djikeng A."/>
            <person name="Gillespie J.J."/>
            <person name="Lau A.O."/>
            <person name="Roalson E.H."/>
            <person name="Silva J.C."/>
            <person name="Silva M.G."/>
            <person name="Suarez C.E."/>
            <person name="Ueti M.W."/>
            <person name="Nene V.M."/>
            <person name="Mealey R.H."/>
            <person name="Knowles D.P."/>
            <person name="Brayton K.A."/>
        </authorList>
    </citation>
    <scope>NUCLEOTIDE SEQUENCE [LARGE SCALE GENOMIC DNA]</scope>
    <source>
        <strain evidence="3 4">WA</strain>
    </source>
</reference>
<dbReference type="EMBL" id="CP001669">
    <property type="protein sequence ID" value="AFZ79875.1"/>
    <property type="molecule type" value="Genomic_DNA"/>
</dbReference>
<feature type="region of interest" description="Disordered" evidence="1">
    <location>
        <begin position="21"/>
        <end position="59"/>
    </location>
</feature>
<name>L0AWG2_THEEQ</name>
<sequence length="457" mass="50963">MMDKEAIFEALPFNSDGVAMVKRGRRGAKGPDGRGEQETAKEESGAPNATKVESGQDQEAAPIEDGYQLICESEKGPGYCERDNEEGEKISSRSTIYDDMLKIYVDRSRSITYEENPSRDPMVWFSLFILASNPLVAIYLLYHFNNWQPWAGRSAFSDGSVITTVSSVISGAKSDAAAEGLSLSTKFPLKGLATSWLALSGGASAVAAPASIVRIASSFARLVQEYAFFEVFGEIGFALFSLVLIILCRLPCSDKKYRIQSVLPCIAMLYMVIYKILALYVLTTGIRLLLFYLFIVALPELPIPQFATQILAISIGGDDAKMFRELYKMDMEGHFWLMVFCAENIYITVTDTIELFYTLSRMASRGTRRLVAKLKRQQESLYYTLAPGDATEYTGACSSCSYLLMENPAESDPHEKYIHSMYNDRTDVGTYLKNIDIKEYSRGLENFSAKILKQGQE</sequence>